<evidence type="ECO:0000256" key="2">
    <source>
        <dbReference type="SAM" id="Phobius"/>
    </source>
</evidence>
<evidence type="ECO:0000256" key="1">
    <source>
        <dbReference type="SAM" id="MobiDB-lite"/>
    </source>
</evidence>
<feature type="region of interest" description="Disordered" evidence="1">
    <location>
        <begin position="460"/>
        <end position="553"/>
    </location>
</feature>
<dbReference type="OrthoDB" id="10256829at2759"/>
<keyword evidence="4" id="KW-1185">Reference proteome</keyword>
<dbReference type="AlphaFoldDB" id="A0A8S9XLV0"/>
<dbReference type="PANTHER" id="PTHR37612:SF19">
    <property type="entry name" value="FIBROIN HEAVY CHAIN FIB-H LIKE PROTEIN"/>
    <property type="match status" value="1"/>
</dbReference>
<comment type="caution">
    <text evidence="3">The sequence shown here is derived from an EMBL/GenBank/DDBJ whole genome shotgun (WGS) entry which is preliminary data.</text>
</comment>
<feature type="compositionally biased region" description="Gly residues" evidence="1">
    <location>
        <begin position="469"/>
        <end position="511"/>
    </location>
</feature>
<dbReference type="PANTHER" id="PTHR37612">
    <property type="entry name" value="FIBROIN HEAVY CHAIN FIB-H LIKE PROTEIN"/>
    <property type="match status" value="1"/>
</dbReference>
<accession>A0A8S9XLV0</accession>
<sequence>MDAGASLTLSITEHSPVHHDTPDHADLMHEMTIGVVSERVPRSGELMRDRARPTEPPRPAPVSEHFEAWRKQSETLSPQHLVRTLNEGETVYVKKAQPPPGTTRRYNTRVVISGCAERLFNLCAHFAVCPKLCLPKNHQLSCTHVKLTDHSFFPEISVQKRIGSSGSRNTIKKMEIHASMGWVVILSFLGLVLQTKGQQQSQSAISDTIPQNLRDCYNSSYIVTRENLLPMTTTNLIALLRKLEDASYSVNSRLLGPAILLKYRYDGIERHPDVQTTQYVKPYSRTGKEYYLYKLQMNRIIPASSSYNVISDGVLTWKEKCTLHAMLSTSIDKYDRGDGDTPCSKLSKYSEWSARYPRDLSKTGDAEYLWPNYDSHMSGDYQYAVGGNVNYQTATSACPMENGVVYNTYGSIAPGIVLAGIAAGLNYQAVPYNSYFVQPRTVQGQRRQVQTAITHYRNLFNTNQQQNGGRYGGGNGYGQDHGQPGQGNGGYGQGGQGGIYGRPGQGGGSYGQPGRQGNVYGQPGAQNAYDVNNGGYGQGSGTQQNGGYNPYGSGSGGSGSNGYGTGTGNGYGNGNSGNGYGSGGSSYGNGASPYGANSGGSSYGNGGSAYGTNSYGEVDIDNRYAATLAGSLALESLLQGPENLITIGNRGGWNSSSVPKYYFLQDWTTGNVLTDARILGGVDGLYLSTNIQTWTSAVGDIKLSQLFDSYYSDKGVLTSDVKACNRKTNYPQFSSQLNQQTYAVSYMLNNDLPPTVIIANEGVQTFADYAATQTTTYMPSIPVTSCPYNSSGPYALPYADLTVVVDCNWSYRHVAGIFNYLAEQCNFWKYGSNLTIISAKDGSVLADNIQSPLDIPADYNQTVVGGFDFPKVLNQLKMRFLNKLQNSVVTQSPGGLPHIVIFVPMTTTMSDTDKANAQDSINYFKFNIPDVRFLYLVTGSKEIWTPFAYNKDKDVIVAAQGSDLAITLQPLVARIASIPRRLINPNCGRFFNGGTYNQLSLDGYLSPNEINYYRIHPNYFFKDTNARVTISKSYSAPTLMVCQSRDNPLPSRNVSGSDVNCQQLTGSNSLQYTISGACGGDYTASSCNPWYISILNTQTGSSTSNNNNNGNTCKDAQCRFPDQAKYTITHQGLTCYSAGSLTVFSPALLTSILGLIYALRT</sequence>
<dbReference type="Proteomes" id="UP000466442">
    <property type="component" value="Unassembled WGS sequence"/>
</dbReference>
<feature type="transmembrane region" description="Helical" evidence="2">
    <location>
        <begin position="1136"/>
        <end position="1159"/>
    </location>
</feature>
<gene>
    <name evidence="3" type="ORF">GE061_017023</name>
</gene>
<feature type="region of interest" description="Disordered" evidence="1">
    <location>
        <begin position="43"/>
        <end position="62"/>
    </location>
</feature>
<dbReference type="EMBL" id="WIXP02000007">
    <property type="protein sequence ID" value="KAF6208565.1"/>
    <property type="molecule type" value="Genomic_DNA"/>
</dbReference>
<keyword evidence="2" id="KW-0472">Membrane</keyword>
<evidence type="ECO:0000313" key="3">
    <source>
        <dbReference type="EMBL" id="KAF6208565.1"/>
    </source>
</evidence>
<name>A0A8S9XLV0_APOLU</name>
<feature type="compositionally biased region" description="Basic and acidic residues" evidence="1">
    <location>
        <begin position="43"/>
        <end position="55"/>
    </location>
</feature>
<dbReference type="InterPro" id="IPR052258">
    <property type="entry name" value="Diverse_Func_Domain-Protein"/>
</dbReference>
<keyword evidence="2" id="KW-0812">Transmembrane</keyword>
<reference evidence="3" key="1">
    <citation type="journal article" date="2021" name="Mol. Ecol. Resour.">
        <title>Apolygus lucorum genome provides insights into omnivorousness and mesophyll feeding.</title>
        <authorList>
            <person name="Liu Y."/>
            <person name="Liu H."/>
            <person name="Wang H."/>
            <person name="Huang T."/>
            <person name="Liu B."/>
            <person name="Yang B."/>
            <person name="Yin L."/>
            <person name="Li B."/>
            <person name="Zhang Y."/>
            <person name="Zhang S."/>
            <person name="Jiang F."/>
            <person name="Zhang X."/>
            <person name="Ren Y."/>
            <person name="Wang B."/>
            <person name="Wang S."/>
            <person name="Lu Y."/>
            <person name="Wu K."/>
            <person name="Fan W."/>
            <person name="Wang G."/>
        </authorList>
    </citation>
    <scope>NUCLEOTIDE SEQUENCE</scope>
    <source>
        <strain evidence="3">12Hb</strain>
    </source>
</reference>
<keyword evidence="2" id="KW-1133">Transmembrane helix</keyword>
<proteinExistence type="predicted"/>
<evidence type="ECO:0000313" key="4">
    <source>
        <dbReference type="Proteomes" id="UP000466442"/>
    </source>
</evidence>
<protein>
    <submittedName>
        <fullName evidence="3">Uncharacterized protein</fullName>
    </submittedName>
</protein>
<organism evidence="3 4">
    <name type="scientific">Apolygus lucorum</name>
    <name type="common">Small green plant bug</name>
    <name type="synonym">Lygocoris lucorum</name>
    <dbReference type="NCBI Taxonomy" id="248454"/>
    <lineage>
        <taxon>Eukaryota</taxon>
        <taxon>Metazoa</taxon>
        <taxon>Ecdysozoa</taxon>
        <taxon>Arthropoda</taxon>
        <taxon>Hexapoda</taxon>
        <taxon>Insecta</taxon>
        <taxon>Pterygota</taxon>
        <taxon>Neoptera</taxon>
        <taxon>Paraneoptera</taxon>
        <taxon>Hemiptera</taxon>
        <taxon>Heteroptera</taxon>
        <taxon>Panheteroptera</taxon>
        <taxon>Cimicomorpha</taxon>
        <taxon>Miridae</taxon>
        <taxon>Mirini</taxon>
        <taxon>Apolygus</taxon>
    </lineage>
</organism>